<dbReference type="Proteomes" id="UP001597212">
    <property type="component" value="Unassembled WGS sequence"/>
</dbReference>
<feature type="transmembrane region" description="Helical" evidence="1">
    <location>
        <begin position="409"/>
        <end position="428"/>
    </location>
</feature>
<gene>
    <name evidence="2" type="ORF">ACFQ5K_11550</name>
</gene>
<evidence type="ECO:0000313" key="2">
    <source>
        <dbReference type="EMBL" id="MFD1442012.1"/>
    </source>
</evidence>
<feature type="transmembrane region" description="Helical" evidence="1">
    <location>
        <begin position="6"/>
        <end position="30"/>
    </location>
</feature>
<evidence type="ECO:0000313" key="3">
    <source>
        <dbReference type="Proteomes" id="UP001597212"/>
    </source>
</evidence>
<name>A0ABW4CX62_9LACO</name>
<keyword evidence="3" id="KW-1185">Reference proteome</keyword>
<feature type="transmembrane region" description="Helical" evidence="1">
    <location>
        <begin position="276"/>
        <end position="303"/>
    </location>
</feature>
<feature type="transmembrane region" description="Helical" evidence="1">
    <location>
        <begin position="240"/>
        <end position="264"/>
    </location>
</feature>
<comment type="caution">
    <text evidence="2">The sequence shown here is derived from an EMBL/GenBank/DDBJ whole genome shotgun (WGS) entry which is preliminary data.</text>
</comment>
<feature type="transmembrane region" description="Helical" evidence="1">
    <location>
        <begin position="309"/>
        <end position="334"/>
    </location>
</feature>
<feature type="transmembrane region" description="Helical" evidence="1">
    <location>
        <begin position="98"/>
        <end position="118"/>
    </location>
</feature>
<feature type="transmembrane region" description="Helical" evidence="1">
    <location>
        <begin position="51"/>
        <end position="78"/>
    </location>
</feature>
<dbReference type="InterPro" id="IPR019733">
    <property type="entry name" value="Uncharacterised_YhfT"/>
</dbReference>
<keyword evidence="1" id="KW-0812">Transmembrane</keyword>
<keyword evidence="1" id="KW-0472">Membrane</keyword>
<proteinExistence type="predicted"/>
<feature type="transmembrane region" description="Helical" evidence="1">
    <location>
        <begin position="196"/>
        <end position="215"/>
    </location>
</feature>
<feature type="transmembrane region" description="Helical" evidence="1">
    <location>
        <begin position="367"/>
        <end position="397"/>
    </location>
</feature>
<feature type="transmembrane region" description="Helical" evidence="1">
    <location>
        <begin position="130"/>
        <end position="153"/>
    </location>
</feature>
<dbReference type="EMBL" id="JBHTOK010000078">
    <property type="protein sequence ID" value="MFD1442012.1"/>
    <property type="molecule type" value="Genomic_DNA"/>
</dbReference>
<organism evidence="2 3">
    <name type="scientific">Lacticaseibacillus hegangensis</name>
    <dbReference type="NCBI Taxonomy" id="2486010"/>
    <lineage>
        <taxon>Bacteria</taxon>
        <taxon>Bacillati</taxon>
        <taxon>Bacillota</taxon>
        <taxon>Bacilli</taxon>
        <taxon>Lactobacillales</taxon>
        <taxon>Lactobacillaceae</taxon>
        <taxon>Lacticaseibacillus</taxon>
    </lineage>
</organism>
<dbReference type="RefSeq" id="WP_125755157.1">
    <property type="nucleotide sequence ID" value="NZ_JBHTOK010000078.1"/>
</dbReference>
<reference evidence="3" key="1">
    <citation type="journal article" date="2019" name="Int. J. Syst. Evol. Microbiol.">
        <title>The Global Catalogue of Microorganisms (GCM) 10K type strain sequencing project: providing services to taxonomists for standard genome sequencing and annotation.</title>
        <authorList>
            <consortium name="The Broad Institute Genomics Platform"/>
            <consortium name="The Broad Institute Genome Sequencing Center for Infectious Disease"/>
            <person name="Wu L."/>
            <person name="Ma J."/>
        </authorList>
    </citation>
    <scope>NUCLEOTIDE SEQUENCE [LARGE SCALE GENOMIC DNA]</scope>
    <source>
        <strain evidence="3">CCM 8912</strain>
    </source>
</reference>
<accession>A0ABW4CX62</accession>
<protein>
    <submittedName>
        <fullName evidence="2">YhfT family protein</fullName>
    </submittedName>
</protein>
<dbReference type="Pfam" id="PF10797">
    <property type="entry name" value="YhfT"/>
    <property type="match status" value="1"/>
</dbReference>
<feature type="transmembrane region" description="Helical" evidence="1">
    <location>
        <begin position="165"/>
        <end position="184"/>
    </location>
</feature>
<keyword evidence="1" id="KW-1133">Transmembrane helix</keyword>
<evidence type="ECO:0000256" key="1">
    <source>
        <dbReference type="SAM" id="Phobius"/>
    </source>
</evidence>
<sequence>MDFNTVLDYVLVALMGAVGSILANRGIAVFNDGLRPIMPEYFEGKIDRKELAATSFAVSFGLVIGMGIPVSIGTTVLLAHSILLTDDIIGTWTPDTKWGSAIAGGIGAIYGVALMLGLSSIVKLFNAMPVNFMPALSLLGTPILLAFAAFPALAVASQHGAKKGIITMGVTFVTWLVVSKFAIWKLANGTTIQLDPTGMALLVAMIMMIFFAAQVKSTGDSNTQLVNVFAERVSRIKHNWIWLSLMGGIITVAASQLFFAVGVLPQQLLVKGDVNGAIFATVARAIGFVPLVFSTAIVTGVYATAGTTLIFAIGMLLKGQPILAFVAGFAWMWIEVQALNVTAKGLDRFPGIRDMGEHIRTALSDTIAIALLIGSAMACSKMAGNVGYFWVIGWWLLNRKLKKPLVDLAVGPIAAIALGVLLNLLRVVGLF</sequence>